<dbReference type="VEuPathDB" id="FungiDB:BTJ68_12659"/>
<evidence type="ECO:0000256" key="4">
    <source>
        <dbReference type="RuleBase" id="RU000363"/>
    </source>
</evidence>
<dbReference type="PANTHER" id="PTHR44196">
    <property type="entry name" value="DEHYDROGENASE/REDUCTASE SDR FAMILY MEMBER 7B"/>
    <property type="match status" value="1"/>
</dbReference>
<dbReference type="SUPFAM" id="SSF51735">
    <property type="entry name" value="NAD(P)-binding Rossmann-fold domains"/>
    <property type="match status" value="1"/>
</dbReference>
<dbReference type="InterPro" id="IPR020904">
    <property type="entry name" value="Sc_DH/Rdtase_CS"/>
</dbReference>
<accession>A0A3M6WID2</accession>
<dbReference type="PRINTS" id="PR00080">
    <property type="entry name" value="SDRFAMILY"/>
</dbReference>
<keyword evidence="3" id="KW-0560">Oxidoreductase</keyword>
<dbReference type="PIRSF" id="PIRSF000126">
    <property type="entry name" value="11-beta-HSD1"/>
    <property type="match status" value="1"/>
</dbReference>
<evidence type="ECO:0000313" key="6">
    <source>
        <dbReference type="Proteomes" id="UP000281245"/>
    </source>
</evidence>
<dbReference type="AlphaFoldDB" id="A0A3M6WID2"/>
<dbReference type="Pfam" id="PF00106">
    <property type="entry name" value="adh_short"/>
    <property type="match status" value="1"/>
</dbReference>
<evidence type="ECO:0000256" key="1">
    <source>
        <dbReference type="ARBA" id="ARBA00006484"/>
    </source>
</evidence>
<dbReference type="Gene3D" id="3.40.50.720">
    <property type="entry name" value="NAD(P)-binding Rossmann-like Domain"/>
    <property type="match status" value="1"/>
</dbReference>
<protein>
    <recommendedName>
        <fullName evidence="7">NAD(P)-binding protein</fullName>
    </recommendedName>
</protein>
<dbReference type="InterPro" id="IPR036291">
    <property type="entry name" value="NAD(P)-bd_dom_sf"/>
</dbReference>
<name>A0A3M6WID2_HORWE</name>
<evidence type="ECO:0008006" key="7">
    <source>
        <dbReference type="Google" id="ProtNLM"/>
    </source>
</evidence>
<proteinExistence type="inferred from homology"/>
<dbReference type="GO" id="GO:0016020">
    <property type="term" value="C:membrane"/>
    <property type="evidence" value="ECO:0007669"/>
    <property type="project" value="TreeGrafter"/>
</dbReference>
<sequence>MEPSIRLPTAVTCASPKTDIMALQNVDFAASSALVTGGSSGIGRAIAEELIARGVRRMILVAKTGDKLAKAAEEMRASTPDLTLRTIQADLSARDAPESIQKQVQEWGWNVDILVNNAGFGRKYLFAENFESDPSLATIDVMVRAVVELSLRFLPYMVKQGKGGLLNVGSTACYQPVPYTSMYAASKAFILSWSQAVREEQRHNQTGVRIAQVVPGVTETNLDGKGHGEKRGPIELVGVDQPADVAKVAVDAYEENAAAKVVGWNNTAFHTVMNTLPDSAKAMLVSASRGKPTEDDKM</sequence>
<reference evidence="5 6" key="1">
    <citation type="journal article" date="2018" name="BMC Genomics">
        <title>Genomic evidence for intraspecific hybridization in a clonal and extremely halotolerant yeast.</title>
        <authorList>
            <person name="Gostincar C."/>
            <person name="Stajich J.E."/>
            <person name="Zupancic J."/>
            <person name="Zalar P."/>
            <person name="Gunde-Cimerman N."/>
        </authorList>
    </citation>
    <scope>NUCLEOTIDE SEQUENCE [LARGE SCALE GENOMIC DNA]</scope>
    <source>
        <strain evidence="5 6">EXF-6656</strain>
    </source>
</reference>
<dbReference type="InterPro" id="IPR002347">
    <property type="entry name" value="SDR_fam"/>
</dbReference>
<organism evidence="5 6">
    <name type="scientific">Hortaea werneckii</name>
    <name type="common">Black yeast</name>
    <name type="synonym">Cladosporium werneckii</name>
    <dbReference type="NCBI Taxonomy" id="91943"/>
    <lineage>
        <taxon>Eukaryota</taxon>
        <taxon>Fungi</taxon>
        <taxon>Dikarya</taxon>
        <taxon>Ascomycota</taxon>
        <taxon>Pezizomycotina</taxon>
        <taxon>Dothideomycetes</taxon>
        <taxon>Dothideomycetidae</taxon>
        <taxon>Mycosphaerellales</taxon>
        <taxon>Teratosphaeriaceae</taxon>
        <taxon>Hortaea</taxon>
    </lineage>
</organism>
<dbReference type="PANTHER" id="PTHR44196:SF2">
    <property type="entry name" value="SHORT-CHAIN DEHYDROGENASE-RELATED"/>
    <property type="match status" value="1"/>
</dbReference>
<evidence type="ECO:0000256" key="2">
    <source>
        <dbReference type="ARBA" id="ARBA00022857"/>
    </source>
</evidence>
<comment type="similarity">
    <text evidence="1 4">Belongs to the short-chain dehydrogenases/reductases (SDR) family.</text>
</comment>
<dbReference type="EMBL" id="QWIJ01000844">
    <property type="protein sequence ID" value="RMX78312.1"/>
    <property type="molecule type" value="Genomic_DNA"/>
</dbReference>
<dbReference type="OrthoDB" id="10253736at2759"/>
<dbReference type="PRINTS" id="PR00081">
    <property type="entry name" value="GDHRDH"/>
</dbReference>
<comment type="caution">
    <text evidence="5">The sequence shown here is derived from an EMBL/GenBank/DDBJ whole genome shotgun (WGS) entry which is preliminary data.</text>
</comment>
<keyword evidence="2" id="KW-0521">NADP</keyword>
<dbReference type="Proteomes" id="UP000281245">
    <property type="component" value="Unassembled WGS sequence"/>
</dbReference>
<dbReference type="PROSITE" id="PS00061">
    <property type="entry name" value="ADH_SHORT"/>
    <property type="match status" value="1"/>
</dbReference>
<dbReference type="GO" id="GO:0016491">
    <property type="term" value="F:oxidoreductase activity"/>
    <property type="evidence" value="ECO:0007669"/>
    <property type="project" value="UniProtKB-KW"/>
</dbReference>
<evidence type="ECO:0000313" key="5">
    <source>
        <dbReference type="EMBL" id="RMX78312.1"/>
    </source>
</evidence>
<gene>
    <name evidence="5" type="ORF">D0869_09183</name>
</gene>
<evidence type="ECO:0000256" key="3">
    <source>
        <dbReference type="ARBA" id="ARBA00023002"/>
    </source>
</evidence>